<dbReference type="InterPro" id="IPR036291">
    <property type="entry name" value="NAD(P)-bd_dom_sf"/>
</dbReference>
<name>A0A2U2BU64_9PROT</name>
<reference evidence="4" key="1">
    <citation type="submission" date="2018-05" db="EMBL/GenBank/DDBJ databases">
        <authorList>
            <person name="Liu B.-T."/>
        </authorList>
    </citation>
    <scope>NUCLEOTIDE SEQUENCE [LARGE SCALE GENOMIC DNA]</scope>
    <source>
        <strain evidence="4">WD6-1</strain>
    </source>
</reference>
<organism evidence="3 4">
    <name type="scientific">Marinicauda salina</name>
    <dbReference type="NCBI Taxonomy" id="2135793"/>
    <lineage>
        <taxon>Bacteria</taxon>
        <taxon>Pseudomonadati</taxon>
        <taxon>Pseudomonadota</taxon>
        <taxon>Alphaproteobacteria</taxon>
        <taxon>Maricaulales</taxon>
        <taxon>Maricaulaceae</taxon>
        <taxon>Marinicauda</taxon>
    </lineage>
</organism>
<keyword evidence="1" id="KW-0812">Transmembrane</keyword>
<proteinExistence type="predicted"/>
<accession>A0A2U2BU64</accession>
<sequence length="431" mass="43546">MRVLVLGGYGLIGSAIARACLDRGWRVTGAGRRPVIGQQRIPGAEWARVDLAAPNDPAWRSLLDGVDVVINAAGALQDGGRDDLEAVHARGLAAFVDACDAAGVKRFVQISAPGAAADAATAFLRTKAAGDAAVRARDGAWAILKPGLVIGPAAYGGSGLIRGLAALPFVQPIAHADSPARTVALSDVADEAAACAAGERTDDYEADLVEPDPRTLGGVIAALRAWLGLPRARIVRMPGWTAGLAGAAGDLAAALGWATPLRSTAMRTMANGVDGDPAAARASRGADLMTLEATLARMPASAQERLYARLYCVRPLVIVVLAVFWVASGAIGLARFDAAAGILETAGAAAPLPALAVAGGSLADLGLGVAVLHRATSRAAMLGMIGVSVAYLAAATILTPGLWADPLGPLIKIFPAAALALAGLAMDAGER</sequence>
<dbReference type="InterPro" id="IPR051207">
    <property type="entry name" value="ComplexI_NDUFA9_subunit"/>
</dbReference>
<dbReference type="InterPro" id="IPR016040">
    <property type="entry name" value="NAD(P)-bd_dom"/>
</dbReference>
<comment type="caution">
    <text evidence="3">The sequence shown here is derived from an EMBL/GenBank/DDBJ whole genome shotgun (WGS) entry which is preliminary data.</text>
</comment>
<dbReference type="Proteomes" id="UP000245168">
    <property type="component" value="Unassembled WGS sequence"/>
</dbReference>
<gene>
    <name evidence="3" type="ORF">DDZ18_07615</name>
</gene>
<dbReference type="EMBL" id="QEXV01000003">
    <property type="protein sequence ID" value="PWE17530.1"/>
    <property type="molecule type" value="Genomic_DNA"/>
</dbReference>
<feature type="domain" description="NAD(P)-binding" evidence="2">
    <location>
        <begin position="7"/>
        <end position="149"/>
    </location>
</feature>
<keyword evidence="1" id="KW-1133">Transmembrane helix</keyword>
<feature type="transmembrane region" description="Helical" evidence="1">
    <location>
        <begin position="348"/>
        <end position="372"/>
    </location>
</feature>
<evidence type="ECO:0000313" key="4">
    <source>
        <dbReference type="Proteomes" id="UP000245168"/>
    </source>
</evidence>
<evidence type="ECO:0000259" key="2">
    <source>
        <dbReference type="Pfam" id="PF13460"/>
    </source>
</evidence>
<dbReference type="GO" id="GO:0044877">
    <property type="term" value="F:protein-containing complex binding"/>
    <property type="evidence" value="ECO:0007669"/>
    <property type="project" value="TreeGrafter"/>
</dbReference>
<feature type="transmembrane region" description="Helical" evidence="1">
    <location>
        <begin position="379"/>
        <end position="403"/>
    </location>
</feature>
<dbReference type="Pfam" id="PF13781">
    <property type="entry name" value="DoxX_3"/>
    <property type="match status" value="1"/>
</dbReference>
<dbReference type="InterPro" id="IPR025695">
    <property type="entry name" value="DoxX-like"/>
</dbReference>
<feature type="transmembrane region" description="Helical" evidence="1">
    <location>
        <begin position="315"/>
        <end position="336"/>
    </location>
</feature>
<evidence type="ECO:0000256" key="1">
    <source>
        <dbReference type="SAM" id="Phobius"/>
    </source>
</evidence>
<protein>
    <recommendedName>
        <fullName evidence="2">NAD(P)-binding domain-containing protein</fullName>
    </recommendedName>
</protein>
<dbReference type="PANTHER" id="PTHR12126">
    <property type="entry name" value="NADH-UBIQUINONE OXIDOREDUCTASE 39 KDA SUBUNIT-RELATED"/>
    <property type="match status" value="1"/>
</dbReference>
<dbReference type="PANTHER" id="PTHR12126:SF11">
    <property type="entry name" value="NADH DEHYDROGENASE [UBIQUINONE] 1 ALPHA SUBCOMPLEX SUBUNIT 9, MITOCHONDRIAL"/>
    <property type="match status" value="1"/>
</dbReference>
<dbReference type="RefSeq" id="WP_109252761.1">
    <property type="nucleotide sequence ID" value="NZ_QEXV01000003.1"/>
</dbReference>
<dbReference type="Pfam" id="PF13460">
    <property type="entry name" value="NAD_binding_10"/>
    <property type="match status" value="1"/>
</dbReference>
<keyword evidence="4" id="KW-1185">Reference proteome</keyword>
<evidence type="ECO:0000313" key="3">
    <source>
        <dbReference type="EMBL" id="PWE17530.1"/>
    </source>
</evidence>
<feature type="transmembrane region" description="Helical" evidence="1">
    <location>
        <begin position="239"/>
        <end position="259"/>
    </location>
</feature>
<dbReference type="AlphaFoldDB" id="A0A2U2BU64"/>
<dbReference type="SUPFAM" id="SSF51735">
    <property type="entry name" value="NAD(P)-binding Rossmann-fold domains"/>
    <property type="match status" value="1"/>
</dbReference>
<dbReference type="Gene3D" id="3.40.50.720">
    <property type="entry name" value="NAD(P)-binding Rossmann-like Domain"/>
    <property type="match status" value="1"/>
</dbReference>
<keyword evidence="1" id="KW-0472">Membrane</keyword>
<dbReference type="OrthoDB" id="5377001at2"/>